<feature type="domain" description="Fumarylacetoacetase-like C-terminal" evidence="3">
    <location>
        <begin position="74"/>
        <end position="278"/>
    </location>
</feature>
<dbReference type="PANTHER" id="PTHR42796:SF4">
    <property type="entry name" value="FUMARYLACETOACETATE HYDROLASE DOMAIN-CONTAINING PROTEIN 2A"/>
    <property type="match status" value="1"/>
</dbReference>
<evidence type="ECO:0000256" key="2">
    <source>
        <dbReference type="ARBA" id="ARBA00022723"/>
    </source>
</evidence>
<dbReference type="SUPFAM" id="SSF56529">
    <property type="entry name" value="FAH"/>
    <property type="match status" value="1"/>
</dbReference>
<sequence>MKLLRVGPPGAERPAVLGPDGTAYDLSGRTRDLDGAFLGELDPAELAAAVAGGEFPVLELAGQRLGAPVPRPGKVVCVGLNYRDHAAEAGAAIPAEPVLFLKASNTVVGPDDEVLVPRGSSKTDYEVELALVIGRTARYLESDAAAAACIAGYTISNDVTERAFQLERGGQWDKGKCCETFNPLGPWLVTPDEVGDPQALGLRLWVNGELRQDGSTAEMIFPVLETVRYISQFMVLEPGDVVTTGTPAGVTMGRPGTAFLQPGDVLELEIEGLGRQRQVLGKA</sequence>
<comment type="caution">
    <text evidence="4">The sequence shown here is derived from an EMBL/GenBank/DDBJ whole genome shotgun (WGS) entry which is preliminary data.</text>
</comment>
<dbReference type="PANTHER" id="PTHR42796">
    <property type="entry name" value="FUMARYLACETOACETATE HYDROLASE DOMAIN-CONTAINING PROTEIN 2A-RELATED"/>
    <property type="match status" value="1"/>
</dbReference>
<protein>
    <submittedName>
        <fullName evidence="4">Fumarylacetoacetate hydrolase family protein</fullName>
    </submittedName>
</protein>
<evidence type="ECO:0000313" key="5">
    <source>
        <dbReference type="Proteomes" id="UP001500037"/>
    </source>
</evidence>
<comment type="similarity">
    <text evidence="1">Belongs to the FAH family.</text>
</comment>
<dbReference type="InterPro" id="IPR051121">
    <property type="entry name" value="FAH"/>
</dbReference>
<dbReference type="Gene3D" id="3.90.850.10">
    <property type="entry name" value="Fumarylacetoacetase-like, C-terminal domain"/>
    <property type="match status" value="1"/>
</dbReference>
<keyword evidence="5" id="KW-1185">Reference proteome</keyword>
<reference evidence="4 5" key="1">
    <citation type="journal article" date="2019" name="Int. J. Syst. Evol. Microbiol.">
        <title>The Global Catalogue of Microorganisms (GCM) 10K type strain sequencing project: providing services to taxonomists for standard genome sequencing and annotation.</title>
        <authorList>
            <consortium name="The Broad Institute Genomics Platform"/>
            <consortium name="The Broad Institute Genome Sequencing Center for Infectious Disease"/>
            <person name="Wu L."/>
            <person name="Ma J."/>
        </authorList>
    </citation>
    <scope>NUCLEOTIDE SEQUENCE [LARGE SCALE GENOMIC DNA]</scope>
    <source>
        <strain evidence="4 5">JCM 13004</strain>
    </source>
</reference>
<dbReference type="EMBL" id="BAAALF010000100">
    <property type="protein sequence ID" value="GAA1252428.1"/>
    <property type="molecule type" value="Genomic_DNA"/>
</dbReference>
<dbReference type="Pfam" id="PF01557">
    <property type="entry name" value="FAA_hydrolase"/>
    <property type="match status" value="1"/>
</dbReference>
<keyword evidence="2" id="KW-0479">Metal-binding</keyword>
<dbReference type="InterPro" id="IPR011234">
    <property type="entry name" value="Fumarylacetoacetase-like_C"/>
</dbReference>
<dbReference type="Proteomes" id="UP001500037">
    <property type="component" value="Unassembled WGS sequence"/>
</dbReference>
<evidence type="ECO:0000256" key="1">
    <source>
        <dbReference type="ARBA" id="ARBA00010211"/>
    </source>
</evidence>
<evidence type="ECO:0000259" key="3">
    <source>
        <dbReference type="Pfam" id="PF01557"/>
    </source>
</evidence>
<dbReference type="GO" id="GO:0016787">
    <property type="term" value="F:hydrolase activity"/>
    <property type="evidence" value="ECO:0007669"/>
    <property type="project" value="UniProtKB-KW"/>
</dbReference>
<name>A0ABN1WJV9_9ACTN</name>
<accession>A0ABN1WJV9</accession>
<dbReference type="RefSeq" id="WP_344444103.1">
    <property type="nucleotide sequence ID" value="NZ_BAAALF010000100.1"/>
</dbReference>
<proteinExistence type="inferred from homology"/>
<gene>
    <name evidence="4" type="ORF">GCM10009665_48940</name>
</gene>
<evidence type="ECO:0000313" key="4">
    <source>
        <dbReference type="EMBL" id="GAA1252428.1"/>
    </source>
</evidence>
<keyword evidence="4" id="KW-0378">Hydrolase</keyword>
<dbReference type="InterPro" id="IPR036663">
    <property type="entry name" value="Fumarylacetoacetase_C_sf"/>
</dbReference>
<organism evidence="4 5">
    <name type="scientific">Kitasatospora nipponensis</name>
    <dbReference type="NCBI Taxonomy" id="258049"/>
    <lineage>
        <taxon>Bacteria</taxon>
        <taxon>Bacillati</taxon>
        <taxon>Actinomycetota</taxon>
        <taxon>Actinomycetes</taxon>
        <taxon>Kitasatosporales</taxon>
        <taxon>Streptomycetaceae</taxon>
        <taxon>Kitasatospora</taxon>
    </lineage>
</organism>